<evidence type="ECO:0000259" key="5">
    <source>
        <dbReference type="PROSITE" id="PS50089"/>
    </source>
</evidence>
<evidence type="ECO:0000256" key="1">
    <source>
        <dbReference type="ARBA" id="ARBA00022723"/>
    </source>
</evidence>
<keyword evidence="3" id="KW-0862">Zinc</keyword>
<dbReference type="InterPro" id="IPR013083">
    <property type="entry name" value="Znf_RING/FYVE/PHD"/>
</dbReference>
<dbReference type="PANTHER" id="PTHR45969:SF69">
    <property type="entry name" value="FINGER DOMAIN PROTEIN, PUTATIVE (AFU_ORTHOLOGUE AFUA_3G12190)-RELATED"/>
    <property type="match status" value="1"/>
</dbReference>
<dbReference type="Gramene" id="KVH95085">
    <property type="protein sequence ID" value="KVH95085"/>
    <property type="gene ID" value="Ccrd_002824"/>
</dbReference>
<dbReference type="STRING" id="59895.A0A103XQL5"/>
<dbReference type="AlphaFoldDB" id="A0A103XQL5"/>
<dbReference type="EMBL" id="LEKV01004399">
    <property type="protein sequence ID" value="KVH95085.1"/>
    <property type="molecule type" value="Genomic_DNA"/>
</dbReference>
<protein>
    <submittedName>
        <fullName evidence="6">Zinc finger, RING/FYVE/PHD-type</fullName>
    </submittedName>
</protein>
<sequence length="178" mass="20048">MSTPAAAAFIRRLCKITANCSLLKTLPTTTCAICMDDFNCQDLLLRLPNCHHIFHRKCILPWFSRNNTCPLCRRVFPPEKPKIYSIPLRSHILRIQHRSPFSQQSTNTVLHLNFHLRSDQSSSSTNSDPPQPLPSLRPLEIMLLAEGLPELASRASGPFWISADLTSNVPPAGDHQRD</sequence>
<dbReference type="SMART" id="SM00184">
    <property type="entry name" value="RING"/>
    <property type="match status" value="1"/>
</dbReference>
<keyword evidence="1" id="KW-0479">Metal-binding</keyword>
<evidence type="ECO:0000256" key="4">
    <source>
        <dbReference type="PROSITE-ProRule" id="PRU00175"/>
    </source>
</evidence>
<reference evidence="6 7" key="1">
    <citation type="journal article" date="2016" name="Sci. Rep.">
        <title>The genome sequence of the outbreeding globe artichoke constructed de novo incorporating a phase-aware low-pass sequencing strategy of F1 progeny.</title>
        <authorList>
            <person name="Scaglione D."/>
            <person name="Reyes-Chin-Wo S."/>
            <person name="Acquadro A."/>
            <person name="Froenicke L."/>
            <person name="Portis E."/>
            <person name="Beitel C."/>
            <person name="Tirone M."/>
            <person name="Mauro R."/>
            <person name="Lo Monaco A."/>
            <person name="Mauromicale G."/>
            <person name="Faccioli P."/>
            <person name="Cattivelli L."/>
            <person name="Rieseberg L."/>
            <person name="Michelmore R."/>
            <person name="Lanteri S."/>
        </authorList>
    </citation>
    <scope>NUCLEOTIDE SEQUENCE [LARGE SCALE GENOMIC DNA]</scope>
    <source>
        <strain evidence="6">2C</strain>
    </source>
</reference>
<dbReference type="Gene3D" id="3.30.40.10">
    <property type="entry name" value="Zinc/RING finger domain, C3HC4 (zinc finger)"/>
    <property type="match status" value="1"/>
</dbReference>
<dbReference type="CDD" id="cd16454">
    <property type="entry name" value="RING-H2_PA-TM-RING"/>
    <property type="match status" value="1"/>
</dbReference>
<name>A0A103XQL5_CYNCS</name>
<dbReference type="SUPFAM" id="SSF57850">
    <property type="entry name" value="RING/U-box"/>
    <property type="match status" value="1"/>
</dbReference>
<dbReference type="GO" id="GO:0008270">
    <property type="term" value="F:zinc ion binding"/>
    <property type="evidence" value="ECO:0007669"/>
    <property type="project" value="UniProtKB-KW"/>
</dbReference>
<gene>
    <name evidence="6" type="ORF">Ccrd_002824</name>
</gene>
<dbReference type="GO" id="GO:0016567">
    <property type="term" value="P:protein ubiquitination"/>
    <property type="evidence" value="ECO:0007669"/>
    <property type="project" value="TreeGrafter"/>
</dbReference>
<keyword evidence="2 4" id="KW-0863">Zinc-finger</keyword>
<evidence type="ECO:0000256" key="2">
    <source>
        <dbReference type="ARBA" id="ARBA00022771"/>
    </source>
</evidence>
<dbReference type="GO" id="GO:0061630">
    <property type="term" value="F:ubiquitin protein ligase activity"/>
    <property type="evidence" value="ECO:0007669"/>
    <property type="project" value="TreeGrafter"/>
</dbReference>
<dbReference type="PANTHER" id="PTHR45969">
    <property type="entry name" value="RING ZINC FINGER PROTEIN-RELATED"/>
    <property type="match status" value="1"/>
</dbReference>
<dbReference type="PROSITE" id="PS50089">
    <property type="entry name" value="ZF_RING_2"/>
    <property type="match status" value="1"/>
</dbReference>
<organism evidence="6 7">
    <name type="scientific">Cynara cardunculus var. scolymus</name>
    <name type="common">Globe artichoke</name>
    <name type="synonym">Cynara scolymus</name>
    <dbReference type="NCBI Taxonomy" id="59895"/>
    <lineage>
        <taxon>Eukaryota</taxon>
        <taxon>Viridiplantae</taxon>
        <taxon>Streptophyta</taxon>
        <taxon>Embryophyta</taxon>
        <taxon>Tracheophyta</taxon>
        <taxon>Spermatophyta</taxon>
        <taxon>Magnoliopsida</taxon>
        <taxon>eudicotyledons</taxon>
        <taxon>Gunneridae</taxon>
        <taxon>Pentapetalae</taxon>
        <taxon>asterids</taxon>
        <taxon>campanulids</taxon>
        <taxon>Asterales</taxon>
        <taxon>Asteraceae</taxon>
        <taxon>Carduoideae</taxon>
        <taxon>Cardueae</taxon>
        <taxon>Carduinae</taxon>
        <taxon>Cynara</taxon>
    </lineage>
</organism>
<dbReference type="Proteomes" id="UP000243975">
    <property type="component" value="Unassembled WGS sequence"/>
</dbReference>
<keyword evidence="7" id="KW-1185">Reference proteome</keyword>
<comment type="caution">
    <text evidence="6">The sequence shown here is derived from an EMBL/GenBank/DDBJ whole genome shotgun (WGS) entry which is preliminary data.</text>
</comment>
<evidence type="ECO:0000313" key="7">
    <source>
        <dbReference type="Proteomes" id="UP000243975"/>
    </source>
</evidence>
<accession>A0A103XQL5</accession>
<dbReference type="InterPro" id="IPR001841">
    <property type="entry name" value="Znf_RING"/>
</dbReference>
<feature type="domain" description="RING-type" evidence="5">
    <location>
        <begin position="31"/>
        <end position="73"/>
    </location>
</feature>
<evidence type="ECO:0000313" key="6">
    <source>
        <dbReference type="EMBL" id="KVH95085.1"/>
    </source>
</evidence>
<dbReference type="Pfam" id="PF13639">
    <property type="entry name" value="zf-RING_2"/>
    <property type="match status" value="1"/>
</dbReference>
<evidence type="ECO:0000256" key="3">
    <source>
        <dbReference type="ARBA" id="ARBA00022833"/>
    </source>
</evidence>
<proteinExistence type="predicted"/>